<name>A0A973W4F1_9BRAD</name>
<gene>
    <name evidence="1" type="ORF">HAP48_030240</name>
</gene>
<dbReference type="RefSeq" id="WP_176399253.1">
    <property type="nucleotide sequence ID" value="NZ_CP088285.1"/>
</dbReference>
<dbReference type="EMBL" id="JAAOLE020000001">
    <property type="protein sequence ID" value="NVI47161.1"/>
    <property type="molecule type" value="Genomic_DNA"/>
</dbReference>
<accession>A0A973W4F1</accession>
<organism evidence="1">
    <name type="scientific">Bradyrhizobium septentrionale</name>
    <dbReference type="NCBI Taxonomy" id="1404411"/>
    <lineage>
        <taxon>Bacteria</taxon>
        <taxon>Pseudomonadati</taxon>
        <taxon>Pseudomonadota</taxon>
        <taxon>Alphaproteobacteria</taxon>
        <taxon>Hyphomicrobiales</taxon>
        <taxon>Nitrobacteraceae</taxon>
        <taxon>Bradyrhizobium</taxon>
    </lineage>
</organism>
<sequence>MDDMTHSAIQRIGRAALVFAALGLAGCNKERPPGVYDVSVNEAYRRLSNDKLADMVYAKQCGILVHVTPSGIPGYEVTWRVHSSGREVVRFTAVLTAFSENQTKVEIRMPSAGNGEAYDGSQSYRRPAFQQPLRPAVQEQVAAILEGRKFDVQRVGPGKDKICQVQRAGLETGLVFRVDD</sequence>
<proteinExistence type="predicted"/>
<evidence type="ECO:0000313" key="1">
    <source>
        <dbReference type="EMBL" id="NVI47161.1"/>
    </source>
</evidence>
<dbReference type="AlphaFoldDB" id="A0A973W4F1"/>
<protein>
    <submittedName>
        <fullName evidence="1">Uncharacterized protein</fullName>
    </submittedName>
</protein>
<reference evidence="1" key="1">
    <citation type="submission" date="2020-06" db="EMBL/GenBank/DDBJ databases">
        <title>Whole Genome Sequence of Bradyrhizobium sp. Strain 1S1.</title>
        <authorList>
            <person name="Bromfield E.S.P."/>
            <person name="Cloutier S."/>
        </authorList>
    </citation>
    <scope>NUCLEOTIDE SEQUENCE [LARGE SCALE GENOMIC DNA]</scope>
    <source>
        <strain evidence="1">1S1</strain>
    </source>
</reference>
<comment type="caution">
    <text evidence="1">The sequence shown here is derived from an EMBL/GenBank/DDBJ whole genome shotgun (WGS) entry which is preliminary data.</text>
</comment>